<evidence type="ECO:0000256" key="5">
    <source>
        <dbReference type="SAM" id="Coils"/>
    </source>
</evidence>
<dbReference type="EMBL" id="HE681723">
    <property type="protein sequence ID" value="CCG23986.1"/>
    <property type="molecule type" value="Genomic_DNA"/>
</dbReference>
<evidence type="ECO:0000259" key="8">
    <source>
        <dbReference type="PROSITE" id="PS51489"/>
    </source>
</evidence>
<dbReference type="Gene3D" id="6.10.20.170">
    <property type="match status" value="1"/>
</dbReference>
<reference evidence="9 10" key="1">
    <citation type="journal article" date="2012" name="PLoS ONE">
        <title>Sequence and analysis of the genome of the pathogenic yeast Candida orthopsilosis.</title>
        <authorList>
            <person name="Riccombeni A."/>
            <person name="Vidanes G."/>
            <person name="Proux-Wera E."/>
            <person name="Wolfe K.H."/>
            <person name="Butler G."/>
        </authorList>
    </citation>
    <scope>NUCLEOTIDE SEQUENCE [LARGE SCALE GENOMIC DNA]</scope>
    <source>
        <strain evidence="9 10">Co 90-125</strain>
    </source>
</reference>
<dbReference type="AlphaFoldDB" id="H8X758"/>
<dbReference type="GO" id="GO:0004672">
    <property type="term" value="F:protein kinase activity"/>
    <property type="evidence" value="ECO:0007669"/>
    <property type="project" value="InterPro"/>
</dbReference>
<keyword evidence="4" id="KW-0137">Centromere</keyword>
<dbReference type="PANTHER" id="PTHR14030:SF4">
    <property type="entry name" value="BUB1 KINASE, ISOFORM A-RELATED"/>
    <property type="match status" value="1"/>
</dbReference>
<dbReference type="eggNOG" id="KOG1166">
    <property type="taxonomic scope" value="Eukaryota"/>
</dbReference>
<dbReference type="SMART" id="SM00220">
    <property type="entry name" value="S_TKc"/>
    <property type="match status" value="1"/>
</dbReference>
<evidence type="ECO:0000256" key="3">
    <source>
        <dbReference type="ARBA" id="ARBA00022838"/>
    </source>
</evidence>
<dbReference type="InterPro" id="IPR000719">
    <property type="entry name" value="Prot_kinase_dom"/>
</dbReference>
<dbReference type="InterPro" id="IPR012572">
    <property type="entry name" value="Mad3/Bub1_II"/>
</dbReference>
<keyword evidence="2" id="KW-0158">Chromosome</keyword>
<dbReference type="Proteomes" id="UP000005018">
    <property type="component" value="Chromosome 5"/>
</dbReference>
<dbReference type="InterPro" id="IPR013212">
    <property type="entry name" value="Mad3/Bub1_I"/>
</dbReference>
<dbReference type="GO" id="GO:0032991">
    <property type="term" value="C:protein-containing complex"/>
    <property type="evidence" value="ECO:0007669"/>
    <property type="project" value="UniProtKB-ARBA"/>
</dbReference>
<evidence type="ECO:0000256" key="1">
    <source>
        <dbReference type="ARBA" id="ARBA00004629"/>
    </source>
</evidence>
<dbReference type="SUPFAM" id="SSF56112">
    <property type="entry name" value="Protein kinase-like (PK-like)"/>
    <property type="match status" value="1"/>
</dbReference>
<dbReference type="GO" id="GO:0000776">
    <property type="term" value="C:kinetochore"/>
    <property type="evidence" value="ECO:0007669"/>
    <property type="project" value="UniProtKB-KW"/>
</dbReference>
<dbReference type="Pfam" id="PF08311">
    <property type="entry name" value="Mad3_BUB1_I"/>
    <property type="match status" value="1"/>
</dbReference>
<evidence type="ECO:0000259" key="7">
    <source>
        <dbReference type="PROSITE" id="PS50011"/>
    </source>
</evidence>
<dbReference type="KEGG" id="cot:CORT_0E03990"/>
<keyword evidence="9" id="KW-0808">Transferase</keyword>
<evidence type="ECO:0000313" key="10">
    <source>
        <dbReference type="Proteomes" id="UP000005018"/>
    </source>
</evidence>
<comment type="subcellular location">
    <subcellularLocation>
        <location evidence="1">Chromosome</location>
        <location evidence="1">Centromere</location>
        <location evidence="1">Kinetochore</location>
    </subcellularLocation>
</comment>
<dbReference type="Gene3D" id="1.10.510.10">
    <property type="entry name" value="Transferase(Phosphotransferase) domain 1"/>
    <property type="match status" value="1"/>
</dbReference>
<proteinExistence type="predicted"/>
<evidence type="ECO:0000256" key="4">
    <source>
        <dbReference type="ARBA" id="ARBA00023328"/>
    </source>
</evidence>
<keyword evidence="3" id="KW-0995">Kinetochore</keyword>
<dbReference type="RefSeq" id="XP_003870117.1">
    <property type="nucleotide sequence ID" value="XM_003870068.1"/>
</dbReference>
<dbReference type="GO" id="GO:0051754">
    <property type="term" value="P:meiotic sister chromatid cohesion, centromeric"/>
    <property type="evidence" value="ECO:0007669"/>
    <property type="project" value="TreeGrafter"/>
</dbReference>
<dbReference type="SMART" id="SM00777">
    <property type="entry name" value="Mad3_BUB1_I"/>
    <property type="match status" value="1"/>
</dbReference>
<dbReference type="Pfam" id="PF08171">
    <property type="entry name" value="Mad3_BUB1_II"/>
    <property type="match status" value="1"/>
</dbReference>
<dbReference type="HOGENOM" id="CLU_002115_1_0_1"/>
<protein>
    <submittedName>
        <fullName evidence="9">Bub1 cell cycle checkpoint kinase</fullName>
    </submittedName>
</protein>
<dbReference type="GO" id="GO:0007094">
    <property type="term" value="P:mitotic spindle assembly checkpoint signaling"/>
    <property type="evidence" value="ECO:0007669"/>
    <property type="project" value="InterPro"/>
</dbReference>
<accession>H8X758</accession>
<dbReference type="InterPro" id="IPR011009">
    <property type="entry name" value="Kinase-like_dom_sf"/>
</dbReference>
<keyword evidence="10" id="KW-1185">Reference proteome</keyword>
<dbReference type="GO" id="GO:0005634">
    <property type="term" value="C:nucleus"/>
    <property type="evidence" value="ECO:0007669"/>
    <property type="project" value="TreeGrafter"/>
</dbReference>
<gene>
    <name evidence="9" type="ORF">CORT_0E03990</name>
</gene>
<keyword evidence="5" id="KW-0175">Coiled coil</keyword>
<dbReference type="OrthoDB" id="248495at2759"/>
<organism evidence="9 10">
    <name type="scientific">Candida orthopsilosis (strain 90-125)</name>
    <name type="common">Yeast</name>
    <dbReference type="NCBI Taxonomy" id="1136231"/>
    <lineage>
        <taxon>Eukaryota</taxon>
        <taxon>Fungi</taxon>
        <taxon>Dikarya</taxon>
        <taxon>Ascomycota</taxon>
        <taxon>Saccharomycotina</taxon>
        <taxon>Pichiomycetes</taxon>
        <taxon>Debaryomycetaceae</taxon>
        <taxon>Candida/Lodderomyces clade</taxon>
        <taxon>Candida</taxon>
    </lineage>
</organism>
<evidence type="ECO:0000313" key="9">
    <source>
        <dbReference type="EMBL" id="CCG23986.1"/>
    </source>
</evidence>
<dbReference type="Gene3D" id="1.25.40.430">
    <property type="match status" value="1"/>
</dbReference>
<keyword evidence="9" id="KW-0418">Kinase</keyword>
<name>H8X758_CANO9</name>
<sequence>MNMHRPSSAPHLAAEVIEEEKENIVPLQGGRPVSQLVKTLASSRNYSLESLREKLQHERNQFEQQLRDSEEQDDPLQAYLNYIDWTHRNFPQGAKTSSGLFGLLERCASRFRDISLYKNDPRYLKVWLEYIDYHDTPRDAYIYLATKKIGVQLALFYEEFARHLELKDKFADAHGVYEIGIQFRAFPIRRLEKSFQKFRERMSARHISVSSPSEDIRNALALKQGRNIEPQSGEQLIKRSKIEIFQDDAEFDLNTIQSAFEKESSQDQPFESRRSRMKENTLAPTRWSGQILQQKKPGPIAAGEKLRIFCDNSSNTTTTQGGNTEVCRSIQSCKDGHHVYTLIEVPGKRPEKVMLNMDLLYPDLESELSSIEYLAILRRSLQTRVSETNSDNEAAPVHEQGKDIANFTISSLEDTSKFTTKDPTVTMYSKMAKNEVFDIFNQASQTCEQSEFTETRIDDPTVTNFDGFVTETMHPQRRTPEQPQEHLIPTQADEPNTDAHDVHNTSSSFLFYPSSKEGERQPSRTTTIDPFDAGTRQSILQNLVIPLTTYPGYFDKSSKIASQFLRISDFFSSANSHSNSHSMILGCLGDEMYSLVSCFKRQKCSLVCLVESESGCLKVLKISRPATSWEFFILRRIRRRLLKDLSHEKQFAKAENLFSFSDESFLVLEYYPQGRLMDVINLFKAKGKLLDECLVMFFSIRLLEATETLHGMDIIHGNINTENCMINFVRSEDRNFSPVFDRSGKYGWDKKRLTLINFSAAIDLTEFQKGITFTSSSRALGSGFINRMDGKTWTYEIDNFGVADTIHALLFDESLQIAAIDGKIQIKRSLSRFWQPQLWQELFEVLLSSNGMEGHQANALKLKEIRGKLEEWLESYAEAGNLKRTIVFLEEELGST</sequence>
<dbReference type="PROSITE" id="PS50011">
    <property type="entry name" value="PROTEIN_KINASE_DOM"/>
    <property type="match status" value="1"/>
</dbReference>
<evidence type="ECO:0000256" key="2">
    <source>
        <dbReference type="ARBA" id="ARBA00022454"/>
    </source>
</evidence>
<dbReference type="GO" id="GO:0005524">
    <property type="term" value="F:ATP binding"/>
    <property type="evidence" value="ECO:0007669"/>
    <property type="project" value="InterPro"/>
</dbReference>
<dbReference type="FunFam" id="1.25.40.430:FF:000003">
    <property type="entry name" value="Checkpoint serine/threonine-protein kinase BUB1"/>
    <property type="match status" value="1"/>
</dbReference>
<dbReference type="GeneID" id="14541048"/>
<evidence type="ECO:0000256" key="6">
    <source>
        <dbReference type="SAM" id="MobiDB-lite"/>
    </source>
</evidence>
<dbReference type="PROSITE" id="PS51489">
    <property type="entry name" value="BUB1_N"/>
    <property type="match status" value="1"/>
</dbReference>
<dbReference type="InterPro" id="IPR015661">
    <property type="entry name" value="Bub1/Mad3"/>
</dbReference>
<dbReference type="PANTHER" id="PTHR14030">
    <property type="entry name" value="MITOTIC CHECKPOINT SERINE/THREONINE-PROTEIN KINASE BUB1"/>
    <property type="match status" value="1"/>
</dbReference>
<feature type="domain" description="Protein kinase" evidence="7">
    <location>
        <begin position="582"/>
        <end position="896"/>
    </location>
</feature>
<feature type="region of interest" description="Disordered" evidence="6">
    <location>
        <begin position="511"/>
        <end position="531"/>
    </location>
</feature>
<feature type="domain" description="BUB1 N-terminal" evidence="8">
    <location>
        <begin position="62"/>
        <end position="220"/>
    </location>
</feature>
<feature type="coiled-coil region" evidence="5">
    <location>
        <begin position="45"/>
        <end position="72"/>
    </location>
</feature>